<dbReference type="InterPro" id="IPR043132">
    <property type="entry name" value="BCAT-like_C"/>
</dbReference>
<dbReference type="InterPro" id="IPR050571">
    <property type="entry name" value="Class-IV_PLP-Dep_Aminotrnsfr"/>
</dbReference>
<dbReference type="CDD" id="cd01557">
    <property type="entry name" value="BCAT_beta_family"/>
    <property type="match status" value="1"/>
</dbReference>
<dbReference type="InterPro" id="IPR018300">
    <property type="entry name" value="Aminotrans_IV_CS"/>
</dbReference>
<dbReference type="UniPathway" id="UPA00049">
    <property type="reaction ID" value="UER00062"/>
</dbReference>
<evidence type="ECO:0000256" key="11">
    <source>
        <dbReference type="ARBA" id="ARBA00023304"/>
    </source>
</evidence>
<proteinExistence type="inferred from homology"/>
<dbReference type="GO" id="GO:0052656">
    <property type="term" value="F:L-isoleucine-2-oxoglutarate transaminase activity"/>
    <property type="evidence" value="ECO:0007669"/>
    <property type="project" value="RHEA"/>
</dbReference>
<keyword evidence="9 17" id="KW-0808">Transferase</keyword>
<comment type="pathway">
    <text evidence="3 17">Amino-acid biosynthesis; L-isoleucine biosynthesis; L-isoleucine from 2-oxobutanoate: step 4/4.</text>
</comment>
<protein>
    <recommendedName>
        <fullName evidence="17">Branched-chain-amino-acid aminotransferase</fullName>
        <shortName evidence="17">BCAT</shortName>
        <ecNumber evidence="17">2.6.1.42</ecNumber>
    </recommendedName>
</protein>
<evidence type="ECO:0000256" key="3">
    <source>
        <dbReference type="ARBA" id="ARBA00004824"/>
    </source>
</evidence>
<dbReference type="InterPro" id="IPR033939">
    <property type="entry name" value="BCAT_family"/>
</dbReference>
<evidence type="ECO:0000256" key="9">
    <source>
        <dbReference type="ARBA" id="ARBA00022679"/>
    </source>
</evidence>
<keyword evidence="8 17" id="KW-0028">Amino-acid biosynthesis</keyword>
<evidence type="ECO:0000256" key="15">
    <source>
        <dbReference type="RuleBase" id="RU004106"/>
    </source>
</evidence>
<dbReference type="NCBIfam" id="NF005146">
    <property type="entry name" value="PRK06606.1"/>
    <property type="match status" value="1"/>
</dbReference>
<dbReference type="Gene3D" id="3.20.10.10">
    <property type="entry name" value="D-amino Acid Aminotransferase, subunit A, domain 2"/>
    <property type="match status" value="1"/>
</dbReference>
<organism evidence="18 19">
    <name type="scientific">Candidatus Roizmanbacteria bacterium RIFCSPHIGHO2_12_FULL_41_11</name>
    <dbReference type="NCBI Taxonomy" id="1802052"/>
    <lineage>
        <taxon>Bacteria</taxon>
        <taxon>Candidatus Roizmaniibacteriota</taxon>
    </lineage>
</organism>
<comment type="similarity">
    <text evidence="6 15">Belongs to the class-IV pyridoxal-phosphate-dependent aminotransferase family.</text>
</comment>
<evidence type="ECO:0000313" key="18">
    <source>
        <dbReference type="EMBL" id="OGK38329.1"/>
    </source>
</evidence>
<evidence type="ECO:0000256" key="2">
    <source>
        <dbReference type="ARBA" id="ARBA00003109"/>
    </source>
</evidence>
<dbReference type="PANTHER" id="PTHR42743">
    <property type="entry name" value="AMINO-ACID AMINOTRANSFERASE"/>
    <property type="match status" value="1"/>
</dbReference>
<dbReference type="UniPathway" id="UPA00047">
    <property type="reaction ID" value="UER00058"/>
</dbReference>
<reference evidence="18 19" key="1">
    <citation type="journal article" date="2016" name="Nat. Commun.">
        <title>Thousands of microbial genomes shed light on interconnected biogeochemical processes in an aquifer system.</title>
        <authorList>
            <person name="Anantharaman K."/>
            <person name="Brown C.T."/>
            <person name="Hug L.A."/>
            <person name="Sharon I."/>
            <person name="Castelle C.J."/>
            <person name="Probst A.J."/>
            <person name="Thomas B.C."/>
            <person name="Singh A."/>
            <person name="Wilkins M.J."/>
            <person name="Karaoz U."/>
            <person name="Brodie E.L."/>
            <person name="Williams K.H."/>
            <person name="Hubbard S.S."/>
            <person name="Banfield J.F."/>
        </authorList>
    </citation>
    <scope>NUCLEOTIDE SEQUENCE [LARGE SCALE GENOMIC DNA]</scope>
</reference>
<comment type="catalytic activity">
    <reaction evidence="12 17">
        <text>L-valine + 2-oxoglutarate = 3-methyl-2-oxobutanoate + L-glutamate</text>
        <dbReference type="Rhea" id="RHEA:24813"/>
        <dbReference type="ChEBI" id="CHEBI:11851"/>
        <dbReference type="ChEBI" id="CHEBI:16810"/>
        <dbReference type="ChEBI" id="CHEBI:29985"/>
        <dbReference type="ChEBI" id="CHEBI:57762"/>
        <dbReference type="EC" id="2.6.1.42"/>
    </reaction>
</comment>
<keyword evidence="11 17" id="KW-0100">Branched-chain amino acid biosynthesis</keyword>
<evidence type="ECO:0000256" key="1">
    <source>
        <dbReference type="ARBA" id="ARBA00001933"/>
    </source>
</evidence>
<dbReference type="GO" id="GO:0009098">
    <property type="term" value="P:L-leucine biosynthetic process"/>
    <property type="evidence" value="ECO:0007669"/>
    <property type="project" value="UniProtKB-UniPathway"/>
</dbReference>
<evidence type="ECO:0000256" key="7">
    <source>
        <dbReference type="ARBA" id="ARBA00022576"/>
    </source>
</evidence>
<evidence type="ECO:0000256" key="8">
    <source>
        <dbReference type="ARBA" id="ARBA00022605"/>
    </source>
</evidence>
<dbReference type="InterPro" id="IPR036038">
    <property type="entry name" value="Aminotransferase-like"/>
</dbReference>
<evidence type="ECO:0000256" key="16">
    <source>
        <dbReference type="RuleBase" id="RU004516"/>
    </source>
</evidence>
<name>A0A1F7I4L8_9BACT</name>
<evidence type="ECO:0000256" key="5">
    <source>
        <dbReference type="ARBA" id="ARBA00005072"/>
    </source>
</evidence>
<evidence type="ECO:0000256" key="6">
    <source>
        <dbReference type="ARBA" id="ARBA00009320"/>
    </source>
</evidence>
<dbReference type="GO" id="GO:0009097">
    <property type="term" value="P:isoleucine biosynthetic process"/>
    <property type="evidence" value="ECO:0007669"/>
    <property type="project" value="UniProtKB-UniPathway"/>
</dbReference>
<comment type="function">
    <text evidence="2 17">Acts on leucine, isoleucine and valine.</text>
</comment>
<dbReference type="Gene3D" id="3.30.470.10">
    <property type="match status" value="1"/>
</dbReference>
<comment type="catalytic activity">
    <reaction evidence="13 17">
        <text>L-isoleucine + 2-oxoglutarate = (S)-3-methyl-2-oxopentanoate + L-glutamate</text>
        <dbReference type="Rhea" id="RHEA:24801"/>
        <dbReference type="ChEBI" id="CHEBI:16810"/>
        <dbReference type="ChEBI" id="CHEBI:29985"/>
        <dbReference type="ChEBI" id="CHEBI:35146"/>
        <dbReference type="ChEBI" id="CHEBI:58045"/>
        <dbReference type="EC" id="2.6.1.42"/>
    </reaction>
</comment>
<evidence type="ECO:0000256" key="12">
    <source>
        <dbReference type="ARBA" id="ARBA00048212"/>
    </source>
</evidence>
<evidence type="ECO:0000256" key="4">
    <source>
        <dbReference type="ARBA" id="ARBA00004931"/>
    </source>
</evidence>
<dbReference type="InterPro" id="IPR005785">
    <property type="entry name" value="B_amino_transI"/>
</dbReference>
<dbReference type="UniPathway" id="UPA00048">
    <property type="reaction ID" value="UER00073"/>
</dbReference>
<sequence>MAHTSQPFPFAFFNDKIVQTKEAQVSIMTNALQYGTGVFGGIRGYYNKEKGFLSIFRPDDHFRRFLSSLKIIGVSIDYSYEQLLKITRDLVKKNKPQTDTYFRPFAYAGSLHISPNLQSDNVFKYAQYMIPLGDYLPTDKGNSVMVSSWRRVSDNAIPSRAKISGSYINSALAKKEAQQNGYEEAILLNEEGHVAEGSAMNLFMVRDGVLITPSRSDDILEGITRRSIIQLARDMQIPVEERTIDRSELYVADEMFFSGTGAQVAWIDKIDQRMVGDSRRGTITARLQEMFFKVVRGKVKKYDHWCTKIVDSS</sequence>
<accession>A0A1F7I4L8</accession>
<evidence type="ECO:0000256" key="10">
    <source>
        <dbReference type="ARBA" id="ARBA00022898"/>
    </source>
</evidence>
<comment type="caution">
    <text evidence="18">The sequence shown here is derived from an EMBL/GenBank/DDBJ whole genome shotgun (WGS) entry which is preliminary data.</text>
</comment>
<gene>
    <name evidence="17" type="primary">ilvE</name>
    <name evidence="18" type="ORF">A3F03_02050</name>
</gene>
<dbReference type="SUPFAM" id="SSF56752">
    <property type="entry name" value="D-aminoacid aminotransferase-like PLP-dependent enzymes"/>
    <property type="match status" value="1"/>
</dbReference>
<comment type="pathway">
    <text evidence="5 17">Amino-acid biosynthesis; L-leucine biosynthesis; L-leucine from 3-methyl-2-oxobutanoate: step 4/4.</text>
</comment>
<evidence type="ECO:0000256" key="13">
    <source>
        <dbReference type="ARBA" id="ARBA00048798"/>
    </source>
</evidence>
<evidence type="ECO:0000256" key="14">
    <source>
        <dbReference type="ARBA" id="ARBA00049229"/>
    </source>
</evidence>
<comment type="cofactor">
    <cofactor evidence="1 16">
        <name>pyridoxal 5'-phosphate</name>
        <dbReference type="ChEBI" id="CHEBI:597326"/>
    </cofactor>
</comment>
<dbReference type="GO" id="GO:0009099">
    <property type="term" value="P:L-valine biosynthetic process"/>
    <property type="evidence" value="ECO:0007669"/>
    <property type="project" value="UniProtKB-UniPathway"/>
</dbReference>
<dbReference type="InterPro" id="IPR001544">
    <property type="entry name" value="Aminotrans_IV"/>
</dbReference>
<dbReference type="PANTHER" id="PTHR42743:SF4">
    <property type="entry name" value="BRANCHED-CHAIN-AMINO-ACID AMINOTRANSFERASE-RELATED"/>
    <property type="match status" value="1"/>
</dbReference>
<comment type="pathway">
    <text evidence="4 17">Amino-acid biosynthesis; L-valine biosynthesis; L-valine from pyruvate: step 4/4.</text>
</comment>
<dbReference type="EMBL" id="MGAC01000017">
    <property type="protein sequence ID" value="OGK38329.1"/>
    <property type="molecule type" value="Genomic_DNA"/>
</dbReference>
<dbReference type="InterPro" id="IPR043131">
    <property type="entry name" value="BCAT-like_N"/>
</dbReference>
<keyword evidence="7 17" id="KW-0032">Aminotransferase</keyword>
<dbReference type="NCBIfam" id="TIGR01122">
    <property type="entry name" value="ilvE_I"/>
    <property type="match status" value="1"/>
</dbReference>
<comment type="catalytic activity">
    <reaction evidence="14 17">
        <text>L-leucine + 2-oxoglutarate = 4-methyl-2-oxopentanoate + L-glutamate</text>
        <dbReference type="Rhea" id="RHEA:18321"/>
        <dbReference type="ChEBI" id="CHEBI:16810"/>
        <dbReference type="ChEBI" id="CHEBI:17865"/>
        <dbReference type="ChEBI" id="CHEBI:29985"/>
        <dbReference type="ChEBI" id="CHEBI:57427"/>
        <dbReference type="EC" id="2.6.1.42"/>
    </reaction>
</comment>
<dbReference type="AlphaFoldDB" id="A0A1F7I4L8"/>
<dbReference type="FunFam" id="3.20.10.10:FF:000013">
    <property type="entry name" value="Branched-chain-amino-acid aminotransferase"/>
    <property type="match status" value="1"/>
</dbReference>
<dbReference type="GO" id="GO:0052655">
    <property type="term" value="F:L-valine-2-oxoglutarate transaminase activity"/>
    <property type="evidence" value="ECO:0007669"/>
    <property type="project" value="RHEA"/>
</dbReference>
<dbReference type="GO" id="GO:0052654">
    <property type="term" value="F:L-leucine-2-oxoglutarate transaminase activity"/>
    <property type="evidence" value="ECO:0007669"/>
    <property type="project" value="RHEA"/>
</dbReference>
<dbReference type="Pfam" id="PF01063">
    <property type="entry name" value="Aminotran_4"/>
    <property type="match status" value="1"/>
</dbReference>
<evidence type="ECO:0000313" key="19">
    <source>
        <dbReference type="Proteomes" id="UP000176803"/>
    </source>
</evidence>
<dbReference type="EC" id="2.6.1.42" evidence="17"/>
<dbReference type="Proteomes" id="UP000176803">
    <property type="component" value="Unassembled WGS sequence"/>
</dbReference>
<keyword evidence="10 16" id="KW-0663">Pyridoxal phosphate</keyword>
<evidence type="ECO:0000256" key="17">
    <source>
        <dbReference type="RuleBase" id="RU364094"/>
    </source>
</evidence>
<dbReference type="PROSITE" id="PS00770">
    <property type="entry name" value="AA_TRANSFER_CLASS_4"/>
    <property type="match status" value="1"/>
</dbReference>